<dbReference type="EMBL" id="CP014168">
    <property type="protein sequence ID" value="AOH85641.1"/>
    <property type="molecule type" value="Genomic_DNA"/>
</dbReference>
<dbReference type="InterPro" id="IPR000994">
    <property type="entry name" value="Pept_M24"/>
</dbReference>
<dbReference type="AlphaFoldDB" id="A0A1B3ZDY6"/>
<protein>
    <recommendedName>
        <fullName evidence="1">Peptidase M24 domain-containing protein</fullName>
    </recommendedName>
</protein>
<dbReference type="KEGG" id="span:AWL63_18545"/>
<evidence type="ECO:0000313" key="3">
    <source>
        <dbReference type="Proteomes" id="UP000094256"/>
    </source>
</evidence>
<dbReference type="STRING" id="1560345.AWL63_18545"/>
<organism evidence="2 3">
    <name type="scientific">Sphingomonas panacis</name>
    <dbReference type="NCBI Taxonomy" id="1560345"/>
    <lineage>
        <taxon>Bacteria</taxon>
        <taxon>Pseudomonadati</taxon>
        <taxon>Pseudomonadota</taxon>
        <taxon>Alphaproteobacteria</taxon>
        <taxon>Sphingomonadales</taxon>
        <taxon>Sphingomonadaceae</taxon>
        <taxon>Sphingomonas</taxon>
    </lineage>
</organism>
<sequence length="224" mass="25591">MDAESLESVGGKFTIEGMLEVRRQTRLAIETIAQRIAPGMSEKFGVATAKATLRELGLPRGWHKTYVRFGRNTIREYGNASEEGVVLSDNDIFFIDIGPLLNNLEGDGGETFVIGSDEDMHRARRDVLTLWHRVHDVWREEGRTGRQLYEFATAEAAAMGWELNLKRMSGHRVGDFPHRHRYEGLLIEVDINPSPFVWILEMHIRHPNRPFGAFYEDLMIPSGR</sequence>
<dbReference type="RefSeq" id="WP_069206175.1">
    <property type="nucleotide sequence ID" value="NZ_CP014168.1"/>
</dbReference>
<dbReference type="PANTHER" id="PTHR46112">
    <property type="entry name" value="AMINOPEPTIDASE"/>
    <property type="match status" value="1"/>
</dbReference>
<gene>
    <name evidence="2" type="ORF">AWL63_18545</name>
</gene>
<accession>A0A1B3ZDY6</accession>
<dbReference type="Proteomes" id="UP000094256">
    <property type="component" value="Chromosome"/>
</dbReference>
<dbReference type="Pfam" id="PF00557">
    <property type="entry name" value="Peptidase_M24"/>
    <property type="match status" value="1"/>
</dbReference>
<evidence type="ECO:0000259" key="1">
    <source>
        <dbReference type="Pfam" id="PF00557"/>
    </source>
</evidence>
<reference evidence="2 3" key="1">
    <citation type="submission" date="2016-01" db="EMBL/GenBank/DDBJ databases">
        <title>Complete genome and mega plasmid sequence of Sphingomonas panacis DCY99 elicits systemic resistance in rice to Xanthomonas oryzae.</title>
        <authorList>
            <person name="Kim Y.J."/>
            <person name="Yang D.C."/>
            <person name="Sing P."/>
        </authorList>
    </citation>
    <scope>NUCLEOTIDE SEQUENCE [LARGE SCALE GENOMIC DNA]</scope>
    <source>
        <strain evidence="2 3">DCY99</strain>
    </source>
</reference>
<name>A0A1B3ZDY6_9SPHN</name>
<keyword evidence="3" id="KW-1185">Reference proteome</keyword>
<dbReference type="PANTHER" id="PTHR46112:SF8">
    <property type="entry name" value="CYTOPLASMIC PEPTIDASE PEPQ-RELATED"/>
    <property type="match status" value="1"/>
</dbReference>
<dbReference type="InterPro" id="IPR036005">
    <property type="entry name" value="Creatinase/aminopeptidase-like"/>
</dbReference>
<feature type="domain" description="Peptidase M24" evidence="1">
    <location>
        <begin position="17"/>
        <end position="175"/>
    </location>
</feature>
<evidence type="ECO:0000313" key="2">
    <source>
        <dbReference type="EMBL" id="AOH85641.1"/>
    </source>
</evidence>
<dbReference type="SUPFAM" id="SSF55920">
    <property type="entry name" value="Creatinase/aminopeptidase"/>
    <property type="match status" value="1"/>
</dbReference>
<dbReference type="OrthoDB" id="570664at2"/>
<proteinExistence type="predicted"/>
<dbReference type="InterPro" id="IPR050659">
    <property type="entry name" value="Peptidase_M24B"/>
</dbReference>
<dbReference type="Gene3D" id="3.90.230.10">
    <property type="entry name" value="Creatinase/methionine aminopeptidase superfamily"/>
    <property type="match status" value="1"/>
</dbReference>